<dbReference type="OrthoDB" id="2014201at2759"/>
<dbReference type="InterPro" id="IPR050587">
    <property type="entry name" value="GNT1/Glycosyltrans_8"/>
</dbReference>
<proteinExistence type="predicted"/>
<sequence length="399" mass="45706">MAPLWSSLSSLYQQYSPLPTGESSNGTPDSSLNSLKVRPSIGQILMSKRVRYAGTAIAALGLFVLAFRNYDSLPSLETLKSGYGAVASNPNSDCPVASIPASYDDSHINWHRYAYTQYVTNQAYLCNSVMIFETLQRLKSKADRVMMYPETMMDPKATSGATEEQRLLIKARDKYQVKLQPVAVQKRMGGDSTWAESFTKLLAFNQTQYERVLNMDSDGTVLQHMDELFLLPPCPVAMPRAYWLFPDSKILSSQLMLVQPSAVEMDRIMKKMDEAGKNDYDMEIVNQLYLDQAMILPHRPYDLLTGEFRGSNHEKYLGTDREEWDPLKIYNEAKFLHFSDWPVPKPWIPMQDSMRKDKQPECVQKDGAEDCTARQLWNDFYNDFAKRRKDVCNTKPSRR</sequence>
<dbReference type="AlphaFoldDB" id="A0A9P8RN56"/>
<dbReference type="Gene3D" id="3.90.550.10">
    <property type="entry name" value="Spore Coat Polysaccharide Biosynthesis Protein SpsA, Chain A"/>
    <property type="match status" value="1"/>
</dbReference>
<reference evidence="1" key="1">
    <citation type="journal article" date="2021" name="Nat. Commun.">
        <title>Genetic determinants of endophytism in the Arabidopsis root mycobiome.</title>
        <authorList>
            <person name="Mesny F."/>
            <person name="Miyauchi S."/>
            <person name="Thiergart T."/>
            <person name="Pickel B."/>
            <person name="Atanasova L."/>
            <person name="Karlsson M."/>
            <person name="Huettel B."/>
            <person name="Barry K.W."/>
            <person name="Haridas S."/>
            <person name="Chen C."/>
            <person name="Bauer D."/>
            <person name="Andreopoulos W."/>
            <person name="Pangilinan J."/>
            <person name="LaButti K."/>
            <person name="Riley R."/>
            <person name="Lipzen A."/>
            <person name="Clum A."/>
            <person name="Drula E."/>
            <person name="Henrissat B."/>
            <person name="Kohler A."/>
            <person name="Grigoriev I.V."/>
            <person name="Martin F.M."/>
            <person name="Hacquard S."/>
        </authorList>
    </citation>
    <scope>NUCLEOTIDE SEQUENCE</scope>
    <source>
        <strain evidence="1">MPI-SDFR-AT-0073</strain>
    </source>
</reference>
<protein>
    <submittedName>
        <fullName evidence="1">Glycosyltransferase family 8 protein</fullName>
    </submittedName>
</protein>
<dbReference type="PANTHER" id="PTHR11183">
    <property type="entry name" value="GLYCOGENIN SUBFAMILY MEMBER"/>
    <property type="match status" value="1"/>
</dbReference>
<evidence type="ECO:0000313" key="1">
    <source>
        <dbReference type="EMBL" id="KAH6646285.1"/>
    </source>
</evidence>
<dbReference type="GeneID" id="70138479"/>
<dbReference type="RefSeq" id="XP_045952799.1">
    <property type="nucleotide sequence ID" value="XM_046109588.1"/>
</dbReference>
<gene>
    <name evidence="1" type="ORF">BKA67DRAFT_98143</name>
</gene>
<keyword evidence="2" id="KW-1185">Reference proteome</keyword>
<accession>A0A9P8RN56</accession>
<evidence type="ECO:0000313" key="2">
    <source>
        <dbReference type="Proteomes" id="UP000758603"/>
    </source>
</evidence>
<organism evidence="1 2">
    <name type="scientific">Truncatella angustata</name>
    <dbReference type="NCBI Taxonomy" id="152316"/>
    <lineage>
        <taxon>Eukaryota</taxon>
        <taxon>Fungi</taxon>
        <taxon>Dikarya</taxon>
        <taxon>Ascomycota</taxon>
        <taxon>Pezizomycotina</taxon>
        <taxon>Sordariomycetes</taxon>
        <taxon>Xylariomycetidae</taxon>
        <taxon>Amphisphaeriales</taxon>
        <taxon>Sporocadaceae</taxon>
        <taxon>Truncatella</taxon>
    </lineage>
</organism>
<dbReference type="SUPFAM" id="SSF53448">
    <property type="entry name" value="Nucleotide-diphospho-sugar transferases"/>
    <property type="match status" value="1"/>
</dbReference>
<dbReference type="InterPro" id="IPR029044">
    <property type="entry name" value="Nucleotide-diphossugar_trans"/>
</dbReference>
<comment type="caution">
    <text evidence="1">The sequence shown here is derived from an EMBL/GenBank/DDBJ whole genome shotgun (WGS) entry which is preliminary data.</text>
</comment>
<dbReference type="Proteomes" id="UP000758603">
    <property type="component" value="Unassembled WGS sequence"/>
</dbReference>
<name>A0A9P8RN56_9PEZI</name>
<dbReference type="EMBL" id="JAGPXC010000010">
    <property type="protein sequence ID" value="KAH6646285.1"/>
    <property type="molecule type" value="Genomic_DNA"/>
</dbReference>